<feature type="domain" description="SnoaL-like" evidence="1">
    <location>
        <begin position="9"/>
        <end position="123"/>
    </location>
</feature>
<accession>A0A2H0UJB3</accession>
<protein>
    <recommendedName>
        <fullName evidence="1">SnoaL-like domain-containing protein</fullName>
    </recommendedName>
</protein>
<dbReference type="Proteomes" id="UP000229612">
    <property type="component" value="Unassembled WGS sequence"/>
</dbReference>
<sequence>MNNEARQKVLEVLQGHHEATATKDVDTLRTLFVPSAQFIGTDDTEKMLLEEYVNYLEDTESGWDMRECLERQVLDIIPAYGNAVGFFEVVKHQEYGLMRGSGVLVRDLVGNWRISIYVLSFSVPNHVVDTLDGHFKKLLTSS</sequence>
<dbReference type="AlphaFoldDB" id="A0A2H0UJB3"/>
<dbReference type="InterPro" id="IPR032710">
    <property type="entry name" value="NTF2-like_dom_sf"/>
</dbReference>
<proteinExistence type="predicted"/>
<dbReference type="InterPro" id="IPR037401">
    <property type="entry name" value="SnoaL-like"/>
</dbReference>
<evidence type="ECO:0000259" key="1">
    <source>
        <dbReference type="Pfam" id="PF13474"/>
    </source>
</evidence>
<dbReference type="EMBL" id="PFBG01000026">
    <property type="protein sequence ID" value="PIR85786.1"/>
    <property type="molecule type" value="Genomic_DNA"/>
</dbReference>
<evidence type="ECO:0000313" key="3">
    <source>
        <dbReference type="Proteomes" id="UP000229612"/>
    </source>
</evidence>
<organism evidence="2 3">
    <name type="scientific">Candidatus Kaiserbacteria bacterium CG10_big_fil_rev_8_21_14_0_10_44_10</name>
    <dbReference type="NCBI Taxonomy" id="1974606"/>
    <lineage>
        <taxon>Bacteria</taxon>
        <taxon>Candidatus Kaiseribacteriota</taxon>
    </lineage>
</organism>
<dbReference type="SUPFAM" id="SSF54427">
    <property type="entry name" value="NTF2-like"/>
    <property type="match status" value="1"/>
</dbReference>
<gene>
    <name evidence="2" type="ORF">COU14_02460</name>
</gene>
<reference evidence="3" key="1">
    <citation type="submission" date="2017-09" db="EMBL/GenBank/DDBJ databases">
        <title>Depth-based differentiation of microbial function through sediment-hosted aquifers and enrichment of novel symbionts in the deep terrestrial subsurface.</title>
        <authorList>
            <person name="Probst A.J."/>
            <person name="Ladd B."/>
            <person name="Jarett J.K."/>
            <person name="Geller-Mcgrath D.E."/>
            <person name="Sieber C.M.K."/>
            <person name="Emerson J.B."/>
            <person name="Anantharaman K."/>
            <person name="Thomas B.C."/>
            <person name="Malmstrom R."/>
            <person name="Stieglmeier M."/>
            <person name="Klingl A."/>
            <person name="Woyke T."/>
            <person name="Ryan C.M."/>
            <person name="Banfield J.F."/>
        </authorList>
    </citation>
    <scope>NUCLEOTIDE SEQUENCE [LARGE SCALE GENOMIC DNA]</scope>
</reference>
<name>A0A2H0UJB3_9BACT</name>
<dbReference type="Pfam" id="PF13474">
    <property type="entry name" value="SnoaL_3"/>
    <property type="match status" value="1"/>
</dbReference>
<evidence type="ECO:0000313" key="2">
    <source>
        <dbReference type="EMBL" id="PIR85786.1"/>
    </source>
</evidence>
<dbReference type="Gene3D" id="3.10.450.50">
    <property type="match status" value="1"/>
</dbReference>
<comment type="caution">
    <text evidence="2">The sequence shown here is derived from an EMBL/GenBank/DDBJ whole genome shotgun (WGS) entry which is preliminary data.</text>
</comment>